<dbReference type="GO" id="GO:0019171">
    <property type="term" value="F:(3R)-hydroxyacyl-[acyl-carrier-protein] dehydratase activity"/>
    <property type="evidence" value="ECO:0007669"/>
    <property type="project" value="TreeGrafter"/>
</dbReference>
<name>A0A5E7MW05_PSEFL</name>
<dbReference type="GO" id="GO:0018812">
    <property type="term" value="F:3-hydroxyacyl-CoA dehydratase activity"/>
    <property type="evidence" value="ECO:0007669"/>
    <property type="project" value="UniProtKB-EC"/>
</dbReference>
<dbReference type="PANTHER" id="PTHR43437">
    <property type="entry name" value="HYDROXYACYL-THIOESTER DEHYDRATASE TYPE 2, MITOCHONDRIAL-RELATED"/>
    <property type="match status" value="1"/>
</dbReference>
<evidence type="ECO:0000256" key="1">
    <source>
        <dbReference type="ARBA" id="ARBA00023239"/>
    </source>
</evidence>
<dbReference type="EC" id="4.2.1.119" evidence="3"/>
<dbReference type="EMBL" id="CABVIN010000006">
    <property type="protein sequence ID" value="VVP29008.1"/>
    <property type="molecule type" value="Genomic_DNA"/>
</dbReference>
<dbReference type="Pfam" id="PF01575">
    <property type="entry name" value="MaoC_dehydratas"/>
    <property type="match status" value="1"/>
</dbReference>
<dbReference type="InterPro" id="IPR050965">
    <property type="entry name" value="UPF0336/Enoyl-CoA_hydratase"/>
</dbReference>
<dbReference type="CDD" id="cd03449">
    <property type="entry name" value="R_hydratase"/>
    <property type="match status" value="1"/>
</dbReference>
<reference evidence="3 4" key="1">
    <citation type="submission" date="2019-09" db="EMBL/GenBank/DDBJ databases">
        <authorList>
            <person name="Chandra G."/>
            <person name="Truman W A."/>
        </authorList>
    </citation>
    <scope>NUCLEOTIDE SEQUENCE [LARGE SCALE GENOMIC DNA]</scope>
    <source>
        <strain evidence="3">PS896</strain>
    </source>
</reference>
<gene>
    <name evidence="3" type="primary">phaJ_2</name>
    <name evidence="3" type="ORF">PS896_04244</name>
</gene>
<sequence>MTAINLFPTELTIEQIEVGMQVSYSHTVTDADVKAYAGLSGDNNPVHMSDEYAQNSRFKARIAHGLFSAGFFSAMFGTRLPGPGCVYISQNLVFKAPVYLQDTVEATVCVKAVSTRKRVVTFRTSCTVKGQLVIDGEAEIFIPKKPKIEDGVASA</sequence>
<evidence type="ECO:0000259" key="2">
    <source>
        <dbReference type="Pfam" id="PF01575"/>
    </source>
</evidence>
<feature type="domain" description="MaoC-like" evidence="2">
    <location>
        <begin position="21"/>
        <end position="124"/>
    </location>
</feature>
<dbReference type="SUPFAM" id="SSF54637">
    <property type="entry name" value="Thioesterase/thiol ester dehydrase-isomerase"/>
    <property type="match status" value="1"/>
</dbReference>
<organism evidence="3 4">
    <name type="scientific">Pseudomonas fluorescens</name>
    <dbReference type="NCBI Taxonomy" id="294"/>
    <lineage>
        <taxon>Bacteria</taxon>
        <taxon>Pseudomonadati</taxon>
        <taxon>Pseudomonadota</taxon>
        <taxon>Gammaproteobacteria</taxon>
        <taxon>Pseudomonadales</taxon>
        <taxon>Pseudomonadaceae</taxon>
        <taxon>Pseudomonas</taxon>
    </lineage>
</organism>
<evidence type="ECO:0000313" key="4">
    <source>
        <dbReference type="Proteomes" id="UP000377224"/>
    </source>
</evidence>
<dbReference type="InterPro" id="IPR002539">
    <property type="entry name" value="MaoC-like_dom"/>
</dbReference>
<dbReference type="Proteomes" id="UP000377224">
    <property type="component" value="Unassembled WGS sequence"/>
</dbReference>
<accession>A0A5E7MW05</accession>
<dbReference type="RefSeq" id="WP_150648297.1">
    <property type="nucleotide sequence ID" value="NZ_CABVIN010000006.1"/>
</dbReference>
<proteinExistence type="predicted"/>
<dbReference type="Gene3D" id="3.10.129.10">
    <property type="entry name" value="Hotdog Thioesterase"/>
    <property type="match status" value="1"/>
</dbReference>
<dbReference type="InterPro" id="IPR029069">
    <property type="entry name" value="HotDog_dom_sf"/>
</dbReference>
<dbReference type="PANTHER" id="PTHR43437:SF3">
    <property type="entry name" value="HYDROXYACYL-THIOESTER DEHYDRATASE TYPE 2, MITOCHONDRIAL"/>
    <property type="match status" value="1"/>
</dbReference>
<keyword evidence="1 3" id="KW-0456">Lyase</keyword>
<dbReference type="AlphaFoldDB" id="A0A5E7MW05"/>
<dbReference type="FunFam" id="3.10.129.10:FF:000042">
    <property type="entry name" value="MaoC domain protein dehydratase"/>
    <property type="match status" value="1"/>
</dbReference>
<evidence type="ECO:0000313" key="3">
    <source>
        <dbReference type="EMBL" id="VVP29008.1"/>
    </source>
</evidence>
<dbReference type="GO" id="GO:0006633">
    <property type="term" value="P:fatty acid biosynthetic process"/>
    <property type="evidence" value="ECO:0007669"/>
    <property type="project" value="TreeGrafter"/>
</dbReference>
<protein>
    <submittedName>
        <fullName evidence="3">(R)-specific enoyl-CoA hydratase</fullName>
        <ecNumber evidence="3">4.2.1.119</ecNumber>
    </submittedName>
</protein>